<protein>
    <submittedName>
        <fullName evidence="1">Uncharacterized protein</fullName>
    </submittedName>
</protein>
<keyword evidence="2" id="KW-1185">Reference proteome</keyword>
<dbReference type="InParanoid" id="A0A078A315"/>
<proteinExistence type="predicted"/>
<sequence length="194" mass="22780">MTIYILQQTSKNPTITTCLNQIQTYLKQFAGLIFSPDQKRIFVSQADLTSLNIISPQIYKQSENEVGDIMTNNRIPFIDYDQTRDVYYLCYQYQTRTGTQAGIIMHSQATNQFTNLHFLQEQDQVFQNTGPSTNRNLNTQLKIQDFKKMKFLLAPFKQWGDIDSFILKNKYLQIIAIKKLISRQRYIKKSQILQ</sequence>
<organism evidence="1 2">
    <name type="scientific">Stylonychia lemnae</name>
    <name type="common">Ciliate</name>
    <dbReference type="NCBI Taxonomy" id="5949"/>
    <lineage>
        <taxon>Eukaryota</taxon>
        <taxon>Sar</taxon>
        <taxon>Alveolata</taxon>
        <taxon>Ciliophora</taxon>
        <taxon>Intramacronucleata</taxon>
        <taxon>Spirotrichea</taxon>
        <taxon>Stichotrichia</taxon>
        <taxon>Sporadotrichida</taxon>
        <taxon>Oxytrichidae</taxon>
        <taxon>Stylonychinae</taxon>
        <taxon>Stylonychia</taxon>
    </lineage>
</organism>
<dbReference type="EMBL" id="CCKQ01004722">
    <property type="protein sequence ID" value="CDW75883.1"/>
    <property type="molecule type" value="Genomic_DNA"/>
</dbReference>
<accession>A0A078A315</accession>
<name>A0A078A315_STYLE</name>
<evidence type="ECO:0000313" key="1">
    <source>
        <dbReference type="EMBL" id="CDW75883.1"/>
    </source>
</evidence>
<dbReference type="AlphaFoldDB" id="A0A078A315"/>
<reference evidence="1 2" key="1">
    <citation type="submission" date="2014-06" db="EMBL/GenBank/DDBJ databases">
        <authorList>
            <person name="Swart Estienne"/>
        </authorList>
    </citation>
    <scope>NUCLEOTIDE SEQUENCE [LARGE SCALE GENOMIC DNA]</scope>
    <source>
        <strain evidence="1 2">130c</strain>
    </source>
</reference>
<dbReference type="Proteomes" id="UP000039865">
    <property type="component" value="Unassembled WGS sequence"/>
</dbReference>
<gene>
    <name evidence="1" type="primary">Contig96.g120</name>
    <name evidence="1" type="ORF">STYLEM_4878</name>
</gene>
<evidence type="ECO:0000313" key="2">
    <source>
        <dbReference type="Proteomes" id="UP000039865"/>
    </source>
</evidence>